<evidence type="ECO:0000256" key="1">
    <source>
        <dbReference type="SAM" id="Phobius"/>
    </source>
</evidence>
<name>A0A927JDD0_9ACTN</name>
<keyword evidence="3" id="KW-1185">Reference proteome</keyword>
<dbReference type="Proteomes" id="UP000642993">
    <property type="component" value="Unassembled WGS sequence"/>
</dbReference>
<comment type="caution">
    <text evidence="2">The sequence shown here is derived from an EMBL/GenBank/DDBJ whole genome shotgun (WGS) entry which is preliminary data.</text>
</comment>
<organism evidence="2 3">
    <name type="scientific">Lolliginicoccus lacisalsi</name>
    <dbReference type="NCBI Taxonomy" id="2742202"/>
    <lineage>
        <taxon>Bacteria</taxon>
        <taxon>Bacillati</taxon>
        <taxon>Actinomycetota</taxon>
        <taxon>Actinomycetes</taxon>
        <taxon>Mycobacteriales</taxon>
        <taxon>Hoyosellaceae</taxon>
        <taxon>Lolliginicoccus</taxon>
    </lineage>
</organism>
<dbReference type="PIRSF" id="PIRSF026166">
    <property type="entry name" value="UCP026166"/>
    <property type="match status" value="1"/>
</dbReference>
<feature type="transmembrane region" description="Helical" evidence="1">
    <location>
        <begin position="128"/>
        <end position="154"/>
    </location>
</feature>
<dbReference type="EMBL" id="JACYWE010000006">
    <property type="protein sequence ID" value="MBD8507043.1"/>
    <property type="molecule type" value="Genomic_DNA"/>
</dbReference>
<keyword evidence="1" id="KW-0812">Transmembrane</keyword>
<dbReference type="InterPro" id="IPR016833">
    <property type="entry name" value="Put_Na-Bile_cotransptr"/>
</dbReference>
<dbReference type="RefSeq" id="WP_192039501.1">
    <property type="nucleotide sequence ID" value="NZ_JACYWE010000006.1"/>
</dbReference>
<feature type="transmembrane region" description="Helical" evidence="1">
    <location>
        <begin position="100"/>
        <end position="121"/>
    </location>
</feature>
<gene>
    <name evidence="2" type="ORF">HT102_11145</name>
</gene>
<protein>
    <submittedName>
        <fullName evidence="2">Bile acid:sodium symporter</fullName>
    </submittedName>
</protein>
<dbReference type="GO" id="GO:0005886">
    <property type="term" value="C:plasma membrane"/>
    <property type="evidence" value="ECO:0007669"/>
    <property type="project" value="TreeGrafter"/>
</dbReference>
<reference evidence="2" key="1">
    <citation type="submission" date="2020-09" db="EMBL/GenBank/DDBJ databases">
        <title>Hoyosella lacisalsi sp. nov., a halotolerant actinobacterium isolated from soil of Lake Gudzhirganskoe.</title>
        <authorList>
            <person name="Yang Q."/>
            <person name="Guo P.Y."/>
            <person name="Liu S.W."/>
            <person name="Li F.N."/>
            <person name="Sun C.H."/>
        </authorList>
    </citation>
    <scope>NUCLEOTIDE SEQUENCE</scope>
    <source>
        <strain evidence="2">G463</strain>
    </source>
</reference>
<dbReference type="PANTHER" id="PTHR18640">
    <property type="entry name" value="SOLUTE CARRIER FAMILY 10 MEMBER 7"/>
    <property type="match status" value="1"/>
</dbReference>
<dbReference type="AlphaFoldDB" id="A0A927JDD0"/>
<evidence type="ECO:0000313" key="3">
    <source>
        <dbReference type="Proteomes" id="UP000642993"/>
    </source>
</evidence>
<proteinExistence type="predicted"/>
<feature type="transmembrane region" description="Helical" evidence="1">
    <location>
        <begin position="35"/>
        <end position="53"/>
    </location>
</feature>
<feature type="transmembrane region" description="Helical" evidence="1">
    <location>
        <begin position="65"/>
        <end position="88"/>
    </location>
</feature>
<dbReference type="Gene3D" id="1.20.1530.20">
    <property type="match status" value="1"/>
</dbReference>
<dbReference type="InterPro" id="IPR038770">
    <property type="entry name" value="Na+/solute_symporter_sf"/>
</dbReference>
<keyword evidence="1" id="KW-1133">Transmembrane helix</keyword>
<feature type="transmembrane region" description="Helical" evidence="1">
    <location>
        <begin position="232"/>
        <end position="254"/>
    </location>
</feature>
<dbReference type="Pfam" id="PF13593">
    <property type="entry name" value="SBF_like"/>
    <property type="match status" value="1"/>
</dbReference>
<dbReference type="PANTHER" id="PTHR18640:SF5">
    <property type="entry name" value="SODIUM_BILE ACID COTRANSPORTER 7"/>
    <property type="match status" value="1"/>
</dbReference>
<feature type="transmembrane region" description="Helical" evidence="1">
    <location>
        <begin position="7"/>
        <end position="29"/>
    </location>
</feature>
<feature type="transmembrane region" description="Helical" evidence="1">
    <location>
        <begin position="293"/>
        <end position="314"/>
    </location>
</feature>
<accession>A0A927JDD0</accession>
<sequence length="330" mass="35159">MKRLARYGIDGFIIAILIAAVIGVLAPATGVGAEIITWLTRIGIAVLFFLYGTRITPQDALRGLAHWRLHLTILTITFILFPVIGLLIGQLPGRLLAPELYAGILFLTLLPSTVQASIAFTSIARGNVAAAIVSASASNLLGVLITPLLVIMLMNSTGHAQVGSGAILAICVQLLLPFMLGQLARRWLAVFLAEHPRTTRLADRGAIVLVVYAAFSESAREHVWDRVTAADIAVIVGFSIVLLAVVLGLSHGIGRVLGFDNADRSVILFAGSKKSLASGLPMAAVMFSGPSLGMIVLPVMIFHQIQLIVCAIIANRLGHAYEQREPQANR</sequence>
<keyword evidence="1" id="KW-0472">Membrane</keyword>
<feature type="transmembrane region" description="Helical" evidence="1">
    <location>
        <begin position="160"/>
        <end position="180"/>
    </location>
</feature>
<evidence type="ECO:0000313" key="2">
    <source>
        <dbReference type="EMBL" id="MBD8507043.1"/>
    </source>
</evidence>